<organism evidence="1">
    <name type="scientific">Rhipicephalus zambeziensis</name>
    <dbReference type="NCBI Taxonomy" id="60191"/>
    <lineage>
        <taxon>Eukaryota</taxon>
        <taxon>Metazoa</taxon>
        <taxon>Ecdysozoa</taxon>
        <taxon>Arthropoda</taxon>
        <taxon>Chelicerata</taxon>
        <taxon>Arachnida</taxon>
        <taxon>Acari</taxon>
        <taxon>Parasitiformes</taxon>
        <taxon>Ixodida</taxon>
        <taxon>Ixodoidea</taxon>
        <taxon>Ixodidae</taxon>
        <taxon>Rhipicephalinae</taxon>
        <taxon>Rhipicephalus</taxon>
        <taxon>Rhipicephalus</taxon>
    </lineage>
</organism>
<evidence type="ECO:0000313" key="1">
    <source>
        <dbReference type="EMBL" id="MAA13379.1"/>
    </source>
</evidence>
<name>A0A224YCG3_9ACAR</name>
<dbReference type="EMBL" id="GFPF01002233">
    <property type="protein sequence ID" value="MAA13379.1"/>
    <property type="molecule type" value="Transcribed_RNA"/>
</dbReference>
<accession>A0A224YCG3</accession>
<sequence>MFESVRVCVFTCIQQPYSLPTEADVIFEVVRIGPALKACSEGPTTLEDQLYLCKFLPKHRYLIPCVAPQPSTLFSALYIKWNNLQDNELNKLHRCMQLVCTTQVPAMTYLIIMAVPLLELCLLWAKPLTFCITLKVSLHCLSSSIIV</sequence>
<dbReference type="AlphaFoldDB" id="A0A224YCG3"/>
<proteinExistence type="predicted"/>
<reference evidence="1" key="1">
    <citation type="journal article" date="2017" name="Parasit. Vectors">
        <title>Sialotranscriptomics of Rhipicephalus zambeziensis reveals intricate expression profiles of secretory proteins and suggests tight temporal transcriptional regulation during blood-feeding.</title>
        <authorList>
            <person name="de Castro M.H."/>
            <person name="de Klerk D."/>
            <person name="Pienaar R."/>
            <person name="Rees D.J.G."/>
            <person name="Mans B.J."/>
        </authorList>
    </citation>
    <scope>NUCLEOTIDE SEQUENCE</scope>
    <source>
        <tissue evidence="1">Salivary glands</tissue>
    </source>
</reference>
<protein>
    <submittedName>
        <fullName evidence="1">Uncharacterized protein</fullName>
    </submittedName>
</protein>